<feature type="compositionally biased region" description="Low complexity" evidence="1">
    <location>
        <begin position="114"/>
        <end position="130"/>
    </location>
</feature>
<dbReference type="OrthoDB" id="10643422at2759"/>
<feature type="compositionally biased region" description="Basic and acidic residues" evidence="1">
    <location>
        <begin position="133"/>
        <end position="143"/>
    </location>
</feature>
<evidence type="ECO:0000256" key="1">
    <source>
        <dbReference type="SAM" id="MobiDB-lite"/>
    </source>
</evidence>
<protein>
    <submittedName>
        <fullName evidence="2">Uncharacterized protein</fullName>
    </submittedName>
</protein>
<evidence type="ECO:0000313" key="3">
    <source>
        <dbReference type="Proteomes" id="UP000314294"/>
    </source>
</evidence>
<proteinExistence type="predicted"/>
<sequence>MKMFECLTRCLRRSFMMSLVSCSIFSFHSSKNSPLQPHLVLPDHTSVTMVAGQTVATVTTRRSGAARIKTLGGASPQHTAARGATLQGAVTPEPDLESEPWSSSAGDGRERRGSLLSPSSTSSSSFSSSFKPGPRDGDPRCREFLSGSMLITEKATSCSTPAPVGRGNRGPTTRSWRARRNGGIKRSIPGRGRRPRPQRRAQLRIPPPWRHRGTSPAGDAEAVVIGCVQELAQDPASLSRLGGVAVSDALVGLVGQGVATGVLLMGRGIQGGFGVWGVRQGALAVACAHTVGGQIPLVGWQGRGRATLLIKHRC</sequence>
<accession>A0A4Z2J6H0</accession>
<name>A0A4Z2J6H0_9TELE</name>
<keyword evidence="3" id="KW-1185">Reference proteome</keyword>
<dbReference type="EMBL" id="SRLO01000019">
    <property type="protein sequence ID" value="TNN85776.1"/>
    <property type="molecule type" value="Genomic_DNA"/>
</dbReference>
<organism evidence="2 3">
    <name type="scientific">Liparis tanakae</name>
    <name type="common">Tanaka's snailfish</name>
    <dbReference type="NCBI Taxonomy" id="230148"/>
    <lineage>
        <taxon>Eukaryota</taxon>
        <taxon>Metazoa</taxon>
        <taxon>Chordata</taxon>
        <taxon>Craniata</taxon>
        <taxon>Vertebrata</taxon>
        <taxon>Euteleostomi</taxon>
        <taxon>Actinopterygii</taxon>
        <taxon>Neopterygii</taxon>
        <taxon>Teleostei</taxon>
        <taxon>Neoteleostei</taxon>
        <taxon>Acanthomorphata</taxon>
        <taxon>Eupercaria</taxon>
        <taxon>Perciformes</taxon>
        <taxon>Cottioidei</taxon>
        <taxon>Cottales</taxon>
        <taxon>Liparidae</taxon>
        <taxon>Liparis</taxon>
    </lineage>
</organism>
<evidence type="ECO:0000313" key="2">
    <source>
        <dbReference type="EMBL" id="TNN85776.1"/>
    </source>
</evidence>
<comment type="caution">
    <text evidence="2">The sequence shown here is derived from an EMBL/GenBank/DDBJ whole genome shotgun (WGS) entry which is preliminary data.</text>
</comment>
<gene>
    <name evidence="2" type="ORF">EYF80_004023</name>
</gene>
<dbReference type="AlphaFoldDB" id="A0A4Z2J6H0"/>
<reference evidence="2 3" key="1">
    <citation type="submission" date="2019-03" db="EMBL/GenBank/DDBJ databases">
        <title>First draft genome of Liparis tanakae, snailfish: a comprehensive survey of snailfish specific genes.</title>
        <authorList>
            <person name="Kim W."/>
            <person name="Song I."/>
            <person name="Jeong J.-H."/>
            <person name="Kim D."/>
            <person name="Kim S."/>
            <person name="Ryu S."/>
            <person name="Song J.Y."/>
            <person name="Lee S.K."/>
        </authorList>
    </citation>
    <scope>NUCLEOTIDE SEQUENCE [LARGE SCALE GENOMIC DNA]</scope>
    <source>
        <tissue evidence="2">Muscle</tissue>
    </source>
</reference>
<feature type="region of interest" description="Disordered" evidence="1">
    <location>
        <begin position="88"/>
        <end position="216"/>
    </location>
</feature>
<dbReference type="Proteomes" id="UP000314294">
    <property type="component" value="Unassembled WGS sequence"/>
</dbReference>
<feature type="compositionally biased region" description="Basic residues" evidence="1">
    <location>
        <begin position="191"/>
        <end position="202"/>
    </location>
</feature>